<evidence type="ECO:0000256" key="1">
    <source>
        <dbReference type="ARBA" id="ARBA00022649"/>
    </source>
</evidence>
<dbReference type="RefSeq" id="WP_248436462.1">
    <property type="nucleotide sequence ID" value="NZ_CP096205.1"/>
</dbReference>
<accession>A0ABY4KIA9</accession>
<evidence type="ECO:0000313" key="3">
    <source>
        <dbReference type="Proteomes" id="UP000830583"/>
    </source>
</evidence>
<protein>
    <submittedName>
        <fullName evidence="2">Type II toxin-antitoxin system RelE/ParE family toxin</fullName>
    </submittedName>
</protein>
<proteinExistence type="predicted"/>
<organism evidence="2 3">
    <name type="scientific">Flavobacterium azooxidireducens</name>
    <dbReference type="NCBI Taxonomy" id="1871076"/>
    <lineage>
        <taxon>Bacteria</taxon>
        <taxon>Pseudomonadati</taxon>
        <taxon>Bacteroidota</taxon>
        <taxon>Flavobacteriia</taxon>
        <taxon>Flavobacteriales</taxon>
        <taxon>Flavobacteriaceae</taxon>
        <taxon>Flavobacterium</taxon>
    </lineage>
</organism>
<dbReference type="Pfam" id="PF05016">
    <property type="entry name" value="ParE_toxin"/>
    <property type="match status" value="1"/>
</dbReference>
<evidence type="ECO:0000313" key="2">
    <source>
        <dbReference type="EMBL" id="UPQ80571.1"/>
    </source>
</evidence>
<dbReference type="InterPro" id="IPR007712">
    <property type="entry name" value="RelE/ParE_toxin"/>
</dbReference>
<gene>
    <name evidence="2" type="ORF">M0M57_06950</name>
</gene>
<dbReference type="SUPFAM" id="SSF143011">
    <property type="entry name" value="RelE-like"/>
    <property type="match status" value="1"/>
</dbReference>
<dbReference type="Gene3D" id="3.30.2310.20">
    <property type="entry name" value="RelE-like"/>
    <property type="match status" value="1"/>
</dbReference>
<dbReference type="Proteomes" id="UP000830583">
    <property type="component" value="Chromosome"/>
</dbReference>
<dbReference type="InterPro" id="IPR035093">
    <property type="entry name" value="RelE/ParE_toxin_dom_sf"/>
</dbReference>
<keyword evidence="1" id="KW-1277">Toxin-antitoxin system</keyword>
<reference evidence="2" key="1">
    <citation type="submission" date="2022-04" db="EMBL/GenBank/DDBJ databases">
        <title>Consumption of N2O by Flavobacterium azooxidireducens sp. nov. isolated from Decomposing Leaf Litter of Phragmites australis (Cav.).</title>
        <authorList>
            <person name="Behrendt U."/>
            <person name="Spanner T."/>
            <person name="Augustin J."/>
            <person name="Horn M.A."/>
            <person name="Kolb S."/>
            <person name="Ulrich A."/>
        </authorList>
    </citation>
    <scope>NUCLEOTIDE SEQUENCE</scope>
    <source>
        <strain evidence="2">IGB 4-14</strain>
    </source>
</reference>
<sequence>MRKVVITHFALFQIKSIYDYYCIYASVKIAKKIKLQIITSIKTLKNKEVEWQEDEFLGYLNKNHKRLICGNYKIIYYYNVDENRVYVTDVFDSRQDPVKEKG</sequence>
<name>A0ABY4KIA9_9FLAO</name>
<keyword evidence="3" id="KW-1185">Reference proteome</keyword>
<dbReference type="EMBL" id="CP096205">
    <property type="protein sequence ID" value="UPQ80571.1"/>
    <property type="molecule type" value="Genomic_DNA"/>
</dbReference>